<protein>
    <submittedName>
        <fullName evidence="1">Uncharacterized protein</fullName>
    </submittedName>
</protein>
<accession>A0A397T3H9</accession>
<dbReference type="EMBL" id="QKYT01000115">
    <property type="protein sequence ID" value="RIA92868.1"/>
    <property type="molecule type" value="Genomic_DNA"/>
</dbReference>
<dbReference type="OrthoDB" id="2314504at2759"/>
<dbReference type="AlphaFoldDB" id="A0A397T3H9"/>
<evidence type="ECO:0000313" key="2">
    <source>
        <dbReference type="Proteomes" id="UP000265703"/>
    </source>
</evidence>
<reference evidence="1 2" key="1">
    <citation type="submission" date="2018-06" db="EMBL/GenBank/DDBJ databases">
        <title>Comparative genomics reveals the genomic features of Rhizophagus irregularis, R. cerebriforme, R. diaphanum and Gigaspora rosea, and their symbiotic lifestyle signature.</title>
        <authorList>
            <person name="Morin E."/>
            <person name="San Clemente H."/>
            <person name="Chen E.C.H."/>
            <person name="De La Providencia I."/>
            <person name="Hainaut M."/>
            <person name="Kuo A."/>
            <person name="Kohler A."/>
            <person name="Murat C."/>
            <person name="Tang N."/>
            <person name="Roy S."/>
            <person name="Loubradou J."/>
            <person name="Henrissat B."/>
            <person name="Grigoriev I.V."/>
            <person name="Corradi N."/>
            <person name="Roux C."/>
            <person name="Martin F.M."/>
        </authorList>
    </citation>
    <scope>NUCLEOTIDE SEQUENCE [LARGE SCALE GENOMIC DNA]</scope>
    <source>
        <strain evidence="1 2">DAOM 227022</strain>
    </source>
</reference>
<name>A0A397T3H9_9GLOM</name>
<gene>
    <name evidence="1" type="ORF">C1645_804369</name>
</gene>
<dbReference type="Proteomes" id="UP000265703">
    <property type="component" value="Unassembled WGS sequence"/>
</dbReference>
<sequence length="328" mass="37903">MCKLSFPYWKKLSEKFFKMNTLFGLVVRTFRPASYALLLHPIKISQKRAMMSEPKYFYRTNLIKISPSASEFKNQDMEELRVSFHPASTEDQVIPAVKVNHRRVKTFVDKLKDTVENSSRDMDLSNSATNNLVNHLLFYIADLDYLPLKIRINPFYQLEIDEEILSAEPKFVVNKEKRAMITVNVCIPMLDNLKSPDYYSQTIFFKQIKHPYPRNEILSKTTGYGEAQIACEILACGQDNVYRVFDGNFMDQELFAIRAISNYVTFYRAEIPASYFEEIINGLPQKHSVVIKRWPGENGQGTGLNLAEPEGRKAALSALIKIRHHLLQ</sequence>
<comment type="caution">
    <text evidence="1">The sequence shown here is derived from an EMBL/GenBank/DDBJ whole genome shotgun (WGS) entry which is preliminary data.</text>
</comment>
<proteinExistence type="predicted"/>
<evidence type="ECO:0000313" key="1">
    <source>
        <dbReference type="EMBL" id="RIA92868.1"/>
    </source>
</evidence>
<organism evidence="1 2">
    <name type="scientific">Glomus cerebriforme</name>
    <dbReference type="NCBI Taxonomy" id="658196"/>
    <lineage>
        <taxon>Eukaryota</taxon>
        <taxon>Fungi</taxon>
        <taxon>Fungi incertae sedis</taxon>
        <taxon>Mucoromycota</taxon>
        <taxon>Glomeromycotina</taxon>
        <taxon>Glomeromycetes</taxon>
        <taxon>Glomerales</taxon>
        <taxon>Glomeraceae</taxon>
        <taxon>Glomus</taxon>
    </lineage>
</organism>
<keyword evidence="2" id="KW-1185">Reference proteome</keyword>